<evidence type="ECO:0000256" key="2">
    <source>
        <dbReference type="SAM" id="Phobius"/>
    </source>
</evidence>
<dbReference type="EMBL" id="CP070249">
    <property type="protein sequence ID" value="QRV43672.1"/>
    <property type="molecule type" value="Genomic_DNA"/>
</dbReference>
<proteinExistence type="predicted"/>
<feature type="compositionally biased region" description="Low complexity" evidence="1">
    <location>
        <begin position="212"/>
        <end position="249"/>
    </location>
</feature>
<keyword evidence="2" id="KW-0472">Membrane</keyword>
<evidence type="ECO:0000313" key="6">
    <source>
        <dbReference type="Proteomes" id="UP000623926"/>
    </source>
</evidence>
<dbReference type="Proteomes" id="UP000598054">
    <property type="component" value="Chromosome"/>
</dbReference>
<feature type="compositionally biased region" description="Pro residues" evidence="1">
    <location>
        <begin position="135"/>
        <end position="211"/>
    </location>
</feature>
<dbReference type="EMBL" id="CP070245">
    <property type="protein sequence ID" value="QRV34135.1"/>
    <property type="molecule type" value="Genomic_DNA"/>
</dbReference>
<accession>A0ABD7CUN6</accession>
<protein>
    <submittedName>
        <fullName evidence="3">Zinc ribbon domain-containing protein</fullName>
    </submittedName>
</protein>
<dbReference type="InterPro" id="IPR057561">
    <property type="entry name" value="NADase_transloc"/>
</dbReference>
<dbReference type="AlphaFoldDB" id="A0ABD7CUN6"/>
<feature type="compositionally biased region" description="Basic and acidic residues" evidence="1">
    <location>
        <begin position="102"/>
        <end position="116"/>
    </location>
</feature>
<keyword evidence="2" id="KW-1133">Transmembrane helix</keyword>
<feature type="region of interest" description="Disordered" evidence="1">
    <location>
        <begin position="1"/>
        <end position="273"/>
    </location>
</feature>
<feature type="transmembrane region" description="Helical" evidence="2">
    <location>
        <begin position="320"/>
        <end position="341"/>
    </location>
</feature>
<evidence type="ECO:0000313" key="5">
    <source>
        <dbReference type="Proteomes" id="UP000598054"/>
    </source>
</evidence>
<organism evidence="3 6">
    <name type="scientific">Streptomyces californicus</name>
    <dbReference type="NCBI Taxonomy" id="67351"/>
    <lineage>
        <taxon>Bacteria</taxon>
        <taxon>Bacillati</taxon>
        <taxon>Actinomycetota</taxon>
        <taxon>Actinomycetes</taxon>
        <taxon>Kitasatosporales</taxon>
        <taxon>Streptomycetaceae</taxon>
        <taxon>Streptomyces</taxon>
    </lineage>
</organism>
<evidence type="ECO:0000256" key="1">
    <source>
        <dbReference type="SAM" id="MobiDB-lite"/>
    </source>
</evidence>
<evidence type="ECO:0000313" key="3">
    <source>
        <dbReference type="EMBL" id="QRV34135.1"/>
    </source>
</evidence>
<gene>
    <name evidence="4" type="ORF">I6J41_25330</name>
    <name evidence="3" type="ORF">I6J42_08680</name>
</gene>
<dbReference type="NCBIfam" id="NF047619">
    <property type="entry name" value="NADase_discoid"/>
    <property type="match status" value="1"/>
</dbReference>
<sequence>MRSCPACGTANGETDDFCGNCGSYLGWSSQPVRRSRTPLPDPEPEPVPEPEPDPAPAPRPEPGPAPGRPAPVPEAAPKPAPAPAPTPAPSPGPAPEPAAGRAPERASRPDPERVPEPEDAPEPATAPQAVRDAAPAPPTTAPAPVAPPAPSAPPAHTPGPPARAEQPPAPPVRRPSPPPAQPLTPPTSPMPPPPRTPPAPPARPAPAPVRPGLPASAPTATPSAASGSAPGEAAAGTDEPVGAVRPARPVARRPVVRPVAEDETPDGPPCPACGTPNLAGRRFCRRCAAPLQVREQAAALPWWRTVWPFRRRVRGSSGRMLRRTLLVLAVAGLVLAGFLFFPLGRYAYEDVRDKLGKTSEISPTGAAASGEAPGHPAGAAIDGVTNEYWGAPALGASLTCSFGTPFRLVGVVVHTGVSTEPQEFRRGARPTRADLLVTTEDGKVHRKSLSFNDKPGKQESRMGISDVVSVELVLREAAGQGKGRPIAVGEIEFFRRA</sequence>
<keyword evidence="2" id="KW-0812">Transmembrane</keyword>
<name>A0ABD7CUN6_9ACTN</name>
<keyword evidence="5" id="KW-1185">Reference proteome</keyword>
<evidence type="ECO:0000313" key="4">
    <source>
        <dbReference type="EMBL" id="QRV43672.1"/>
    </source>
</evidence>
<feature type="compositionally biased region" description="Pro residues" evidence="1">
    <location>
        <begin position="53"/>
        <end position="96"/>
    </location>
</feature>
<reference evidence="5 6" key="1">
    <citation type="submission" date="2021-02" db="EMBL/GenBank/DDBJ databases">
        <title>FDA dAtabase for Regulatory Grade micrObial Sequences (FDA-ARGOS): Supporting development and validation of Infectious Disease Dx tests.</title>
        <authorList>
            <person name="Sproer C."/>
            <person name="Gronow S."/>
            <person name="Severitt S."/>
            <person name="Schroder I."/>
            <person name="Tallon L."/>
            <person name="Sadzewicz L."/>
            <person name="Zhao X."/>
            <person name="Boylan J."/>
            <person name="Ott S."/>
            <person name="Bowen H."/>
            <person name="Vavikolanu K."/>
            <person name="Mehta A."/>
            <person name="Aluvathingal J."/>
            <person name="Nadendla S."/>
            <person name="Lowell S."/>
            <person name="Myers T."/>
            <person name="Yan Y."/>
            <person name="Sichtig H."/>
        </authorList>
    </citation>
    <scope>NUCLEOTIDE SEQUENCE [LARGE SCALE GENOMIC DNA]</scope>
    <source>
        <strain evidence="4 5">FDAARGOS_1211</strain>
        <strain evidence="3 6">FDAARGOS_1212</strain>
    </source>
</reference>
<feature type="compositionally biased region" description="Acidic residues" evidence="1">
    <location>
        <begin position="42"/>
        <end position="52"/>
    </location>
</feature>
<dbReference type="Proteomes" id="UP000623926">
    <property type="component" value="Chromosome"/>
</dbReference>